<evidence type="ECO:0008006" key="5">
    <source>
        <dbReference type="Google" id="ProtNLM"/>
    </source>
</evidence>
<feature type="transmembrane region" description="Helical" evidence="1">
    <location>
        <begin position="179"/>
        <end position="203"/>
    </location>
</feature>
<keyword evidence="1" id="KW-0472">Membrane</keyword>
<dbReference type="HOGENOM" id="CLU_046133_1_0_12"/>
<feature type="signal peptide" evidence="2">
    <location>
        <begin position="1"/>
        <end position="21"/>
    </location>
</feature>
<feature type="transmembrane region" description="Helical" evidence="1">
    <location>
        <begin position="326"/>
        <end position="348"/>
    </location>
</feature>
<gene>
    <name evidence="3" type="ordered locus">Spirs_1833</name>
</gene>
<dbReference type="Proteomes" id="UP000002318">
    <property type="component" value="Chromosome"/>
</dbReference>
<accession>E1R6E1</accession>
<evidence type="ECO:0000313" key="4">
    <source>
        <dbReference type="Proteomes" id="UP000002318"/>
    </source>
</evidence>
<feature type="transmembrane region" description="Helical" evidence="1">
    <location>
        <begin position="360"/>
        <end position="381"/>
    </location>
</feature>
<dbReference type="STRING" id="573413.Spirs_1833"/>
<feature type="transmembrane region" description="Helical" evidence="1">
    <location>
        <begin position="215"/>
        <end position="236"/>
    </location>
</feature>
<evidence type="ECO:0000313" key="3">
    <source>
        <dbReference type="EMBL" id="ADK80959.1"/>
    </source>
</evidence>
<keyword evidence="2" id="KW-0732">Signal</keyword>
<sequence length="382" mass="43021">MKFWFVAVLMFYSAFSMPIFSLTAVDIEYYGEIGCSHCDTFRQRLLPRIEAETGVDVRAEYYDILSEDGFTRCKERLTEMGQHFDIFPVLIIGNNAYQGNNAVESGLLRELSFFAKHGDYLKRQKKLHIHRESYSQQFTWLPVFFAGLADGVNPCAFTTMLFFLSWIASRGGGRRKLMLSGGSFITGIFLSYLAIGGGLFTLFRTAEGLVILREGLRYGFSILAFLLALLSCLDAVMVRRGTRSRMILQLPRSIKLLIHAHVRKYDGKESASRPACFSLLLRIVLPLVVTGMIVSLLELACTGQVYFPTIAFMVQSKNKAALPLLLLYNVAFIAPLILLLFLVVAGVSHQRIVGWFNRNLFWGKLGLALLFFVLALLLFLAP</sequence>
<name>E1R6E1_SEDSS</name>
<organism evidence="3 4">
    <name type="scientific">Sediminispirochaeta smaragdinae (strain DSM 11293 / JCM 15392 / SEBR 4228)</name>
    <name type="common">Spirochaeta smaragdinae</name>
    <dbReference type="NCBI Taxonomy" id="573413"/>
    <lineage>
        <taxon>Bacteria</taxon>
        <taxon>Pseudomonadati</taxon>
        <taxon>Spirochaetota</taxon>
        <taxon>Spirochaetia</taxon>
        <taxon>Spirochaetales</taxon>
        <taxon>Spirochaetaceae</taxon>
        <taxon>Sediminispirochaeta</taxon>
    </lineage>
</organism>
<proteinExistence type="predicted"/>
<keyword evidence="1" id="KW-1133">Transmembrane helix</keyword>
<feature type="transmembrane region" description="Helical" evidence="1">
    <location>
        <begin position="279"/>
        <end position="306"/>
    </location>
</feature>
<feature type="transmembrane region" description="Helical" evidence="1">
    <location>
        <begin position="140"/>
        <end position="167"/>
    </location>
</feature>
<evidence type="ECO:0000256" key="2">
    <source>
        <dbReference type="SAM" id="SignalP"/>
    </source>
</evidence>
<reference evidence="3 4" key="1">
    <citation type="journal article" date="2010" name="Stand. Genomic Sci.">
        <title>Complete genome sequence of Spirochaeta smaragdinae type strain (SEBR 4228).</title>
        <authorList>
            <person name="Mavromatis K."/>
            <person name="Yasawong M."/>
            <person name="Chertkov O."/>
            <person name="Lapidus A."/>
            <person name="Lucas S."/>
            <person name="Nolan M."/>
            <person name="Del Rio T.G."/>
            <person name="Tice H."/>
            <person name="Cheng J.F."/>
            <person name="Pitluck S."/>
            <person name="Liolios K."/>
            <person name="Ivanova N."/>
            <person name="Tapia R."/>
            <person name="Han C."/>
            <person name="Bruce D."/>
            <person name="Goodwin L."/>
            <person name="Pati A."/>
            <person name="Chen A."/>
            <person name="Palaniappan K."/>
            <person name="Land M."/>
            <person name="Hauser L."/>
            <person name="Chang Y.J."/>
            <person name="Jeffries C.D."/>
            <person name="Detter J.C."/>
            <person name="Rohde M."/>
            <person name="Brambilla E."/>
            <person name="Spring S."/>
            <person name="Goker M."/>
            <person name="Sikorski J."/>
            <person name="Woyke T."/>
            <person name="Bristow J."/>
            <person name="Eisen J.A."/>
            <person name="Markowitz V."/>
            <person name="Hugenholtz P."/>
            <person name="Klenk H.P."/>
            <person name="Kyrpides N.C."/>
        </authorList>
    </citation>
    <scope>NUCLEOTIDE SEQUENCE [LARGE SCALE GENOMIC DNA]</scope>
    <source>
        <strain evidence="4">DSM 11293 / JCM 15392 / SEBR 4228</strain>
    </source>
</reference>
<keyword evidence="1" id="KW-0812">Transmembrane</keyword>
<dbReference type="RefSeq" id="WP_013254423.1">
    <property type="nucleotide sequence ID" value="NC_014364.1"/>
</dbReference>
<keyword evidence="4" id="KW-1185">Reference proteome</keyword>
<dbReference type="eggNOG" id="COG0785">
    <property type="taxonomic scope" value="Bacteria"/>
</dbReference>
<protein>
    <recommendedName>
        <fullName evidence="5">Cytochrome c biogenesis protein transmembrane region</fullName>
    </recommendedName>
</protein>
<dbReference type="KEGG" id="ssm:Spirs_1833"/>
<evidence type="ECO:0000256" key="1">
    <source>
        <dbReference type="SAM" id="Phobius"/>
    </source>
</evidence>
<feature type="chain" id="PRO_5003150743" description="Cytochrome c biogenesis protein transmembrane region" evidence="2">
    <location>
        <begin position="22"/>
        <end position="382"/>
    </location>
</feature>
<dbReference type="EMBL" id="CP002116">
    <property type="protein sequence ID" value="ADK80959.1"/>
    <property type="molecule type" value="Genomic_DNA"/>
</dbReference>
<dbReference type="AlphaFoldDB" id="E1R6E1"/>